<accession>A0A7D5EX67</accession>
<dbReference type="Proteomes" id="UP000509638">
    <property type="component" value="Chromosome"/>
</dbReference>
<feature type="domain" description="Polymerase nucleotidyl transferase" evidence="1">
    <location>
        <begin position="12"/>
        <end position="49"/>
    </location>
</feature>
<evidence type="ECO:0000313" key="2">
    <source>
        <dbReference type="EMBL" id="QLD11008.1"/>
    </source>
</evidence>
<dbReference type="AlphaFoldDB" id="A0A7D5EX67"/>
<reference evidence="2 3" key="1">
    <citation type="submission" date="2020-06" db="EMBL/GenBank/DDBJ databases">
        <authorList>
            <person name="Jo H."/>
        </authorList>
    </citation>
    <scope>NUCLEOTIDE SEQUENCE [LARGE SCALE GENOMIC DNA]</scope>
    <source>
        <strain evidence="2 3">I46</strain>
    </source>
</reference>
<dbReference type="EMBL" id="CP058316">
    <property type="protein sequence ID" value="QLD11008.1"/>
    <property type="molecule type" value="Genomic_DNA"/>
</dbReference>
<dbReference type="InterPro" id="IPR002934">
    <property type="entry name" value="Polymerase_NTP_transf_dom"/>
</dbReference>
<keyword evidence="2" id="KW-0808">Transferase</keyword>
<dbReference type="Pfam" id="PF01909">
    <property type="entry name" value="NTP_transf_2"/>
    <property type="match status" value="1"/>
</dbReference>
<dbReference type="InterPro" id="IPR043519">
    <property type="entry name" value="NT_sf"/>
</dbReference>
<dbReference type="RefSeq" id="WP_178010597.1">
    <property type="nucleotide sequence ID" value="NZ_CP058316.1"/>
</dbReference>
<name>A0A7D5EX67_9MICO</name>
<sequence length="84" mass="8601">MLSDTDLVRIARDLAATPGVVAATLGGSRARGTHAPDSDVDLGVYVDGRRIDRAALSATVSRWAEAPVTIGPAGSWGPWVDSGA</sequence>
<gene>
    <name evidence="2" type="ORF">HW566_03930</name>
</gene>
<proteinExistence type="predicted"/>
<evidence type="ECO:0000259" key="1">
    <source>
        <dbReference type="Pfam" id="PF01909"/>
    </source>
</evidence>
<dbReference type="CDD" id="cd05403">
    <property type="entry name" value="NT_KNTase_like"/>
    <property type="match status" value="1"/>
</dbReference>
<dbReference type="Gene3D" id="3.30.460.10">
    <property type="entry name" value="Beta Polymerase, domain 2"/>
    <property type="match status" value="1"/>
</dbReference>
<evidence type="ECO:0000313" key="3">
    <source>
        <dbReference type="Proteomes" id="UP000509638"/>
    </source>
</evidence>
<dbReference type="GO" id="GO:0016779">
    <property type="term" value="F:nucleotidyltransferase activity"/>
    <property type="evidence" value="ECO:0007669"/>
    <property type="project" value="InterPro"/>
</dbReference>
<protein>
    <submittedName>
        <fullName evidence="2">Nucleotidyltransferase domain-containing protein</fullName>
    </submittedName>
</protein>
<organism evidence="2 3">
    <name type="scientific">Microbacterium oleivorans</name>
    <dbReference type="NCBI Taxonomy" id="273677"/>
    <lineage>
        <taxon>Bacteria</taxon>
        <taxon>Bacillati</taxon>
        <taxon>Actinomycetota</taxon>
        <taxon>Actinomycetes</taxon>
        <taxon>Micrococcales</taxon>
        <taxon>Microbacteriaceae</taxon>
        <taxon>Microbacterium</taxon>
    </lineage>
</organism>
<dbReference type="SUPFAM" id="SSF81301">
    <property type="entry name" value="Nucleotidyltransferase"/>
    <property type="match status" value="1"/>
</dbReference>